<dbReference type="AlphaFoldDB" id="C0R8V2"/>
<name>C0R8V2_BORVA</name>
<dbReference type="Proteomes" id="UP000006163">
    <property type="component" value="Plasmid VS116_cp9"/>
</dbReference>
<dbReference type="EMBL" id="CP001438">
    <property type="protein sequence ID" value="ACN52891.1"/>
    <property type="molecule type" value="Genomic_DNA"/>
</dbReference>
<accession>C0R8V2</accession>
<keyword evidence="1" id="KW-0614">Plasmid</keyword>
<sequence>MAKIARSWDIKGITRLIVYTTSNIYKKLKNLFCMPFIIRFKEDNFYDGEF</sequence>
<organism evidence="1 2">
    <name type="scientific">Borreliella valaisiana VS116</name>
    <dbReference type="NCBI Taxonomy" id="445987"/>
    <lineage>
        <taxon>Bacteria</taxon>
        <taxon>Pseudomonadati</taxon>
        <taxon>Spirochaetota</taxon>
        <taxon>Spirochaetia</taxon>
        <taxon>Spirochaetales</taxon>
        <taxon>Borreliaceae</taxon>
        <taxon>Borreliella</taxon>
    </lineage>
</organism>
<geneLocation type="plasmid" evidence="1 2">
    <name>VS116_cp9</name>
</geneLocation>
<keyword evidence="2" id="KW-1185">Reference proteome</keyword>
<reference evidence="1 2" key="1">
    <citation type="journal article" date="2012" name="J. Bacteriol.">
        <title>Whole-Genome Sequences of Borrelia bissettii, Borrelia valaisiana, and Borrelia spielmanii.</title>
        <authorList>
            <person name="Schutzer S.E."/>
            <person name="Fraser-Liggett C.M."/>
            <person name="Qiu W.G."/>
            <person name="Kraiczy P."/>
            <person name="Mongodin E.F."/>
            <person name="Dunn J.J."/>
            <person name="Luft B.J."/>
            <person name="Casjens S.R."/>
        </authorList>
    </citation>
    <scope>NUCLEOTIDE SEQUENCE [LARGE SCALE GENOMIC DNA]</scope>
    <source>
        <strain evidence="1 2">VS116</strain>
        <plasmid evidence="1">VS116_cp9</plasmid>
    </source>
</reference>
<proteinExistence type="predicted"/>
<protein>
    <submittedName>
        <fullName evidence="1">Uncharacterized protein</fullName>
    </submittedName>
</protein>
<dbReference type="HOGENOM" id="CLU_3115220_0_0_12"/>
<gene>
    <name evidence="1" type="ORF">BVAVS116_C0009</name>
</gene>
<evidence type="ECO:0000313" key="1">
    <source>
        <dbReference type="EMBL" id="ACN52891.1"/>
    </source>
</evidence>
<evidence type="ECO:0000313" key="2">
    <source>
        <dbReference type="Proteomes" id="UP000006163"/>
    </source>
</evidence>